<keyword evidence="2" id="KW-0378">Hydrolase</keyword>
<sequence length="470" mass="49780">MTSDPLTLTAADQAHAIREGRLRATDLMAATLDRIEAVNGPLNAIVSMREREVLLTEARAADKAEAKGPLHGLPLAVKDLADAAGLPTSHGSPAFSGQIAAVDSPHIAPLRAAGAIVIGKTNTPEFGLGSHTYNPVHGVTANPYDLTRSCGGSSGGAAVALAAGMLSIADGSDMMGSLRNPAGWSNVYGMRPSWGRVPGGAEGDVFLHRLATNGPMARCPGDLALQLDVMSVPRKGGLRGPDFAPVGALRGESAGLRVAWLADWNGALPFEDGILPLCEAALDVLGQVGCAVDSPASPFSREALWQSWTALRSWAIASDKSPMYEDETLRRHLKPEAIWEVEQGRALSALDVHAASVLRSDWLRAADAFFERFDVIALPTAQVWPFDKALDWPKSVAGQGMDTYHRWMEVVVPASLLGLPAVAVPAGFGPQGLPMGLQLIGRHGDDARLLELAEAYHRATRWPETRPPIL</sequence>
<dbReference type="EC" id="3.5.1.4" evidence="2"/>
<gene>
    <name evidence="2" type="ORF">XM53_12920</name>
</gene>
<dbReference type="PATRIC" id="fig|1641875.4.peg.379"/>
<accession>A0A0T5NT81</accession>
<dbReference type="Pfam" id="PF01425">
    <property type="entry name" value="Amidase"/>
    <property type="match status" value="1"/>
</dbReference>
<dbReference type="NCBIfam" id="NF005686">
    <property type="entry name" value="PRK07486.1"/>
    <property type="match status" value="1"/>
</dbReference>
<reference evidence="2 3" key="1">
    <citation type="submission" date="2015-04" db="EMBL/GenBank/DDBJ databases">
        <title>The draft genome sequence of Roseovarius sp.R12b.</title>
        <authorList>
            <person name="Li G."/>
            <person name="Lai Q."/>
            <person name="Shao Z."/>
            <person name="Yan P."/>
        </authorList>
    </citation>
    <scope>NUCLEOTIDE SEQUENCE [LARGE SCALE GENOMIC DNA]</scope>
    <source>
        <strain evidence="2 3">R12B</strain>
    </source>
</reference>
<protein>
    <submittedName>
        <fullName evidence="2">Amidase</fullName>
        <ecNumber evidence="2">3.5.1.4</ecNumber>
    </submittedName>
</protein>
<dbReference type="GO" id="GO:0004040">
    <property type="term" value="F:amidase activity"/>
    <property type="evidence" value="ECO:0007669"/>
    <property type="project" value="UniProtKB-EC"/>
</dbReference>
<evidence type="ECO:0000313" key="2">
    <source>
        <dbReference type="EMBL" id="KRS12141.1"/>
    </source>
</evidence>
<dbReference type="Proteomes" id="UP000051295">
    <property type="component" value="Unassembled WGS sequence"/>
</dbReference>
<dbReference type="SUPFAM" id="SSF75304">
    <property type="entry name" value="Amidase signature (AS) enzymes"/>
    <property type="match status" value="1"/>
</dbReference>
<comment type="caution">
    <text evidence="2">The sequence shown here is derived from an EMBL/GenBank/DDBJ whole genome shotgun (WGS) entry which is preliminary data.</text>
</comment>
<dbReference type="InterPro" id="IPR036928">
    <property type="entry name" value="AS_sf"/>
</dbReference>
<feature type="domain" description="Amidase" evidence="1">
    <location>
        <begin position="27"/>
        <end position="450"/>
    </location>
</feature>
<dbReference type="AlphaFoldDB" id="A0A0T5NT81"/>
<proteinExistence type="predicted"/>
<organism evidence="2 3">
    <name type="scientific">Roseovarius atlanticus</name>
    <dbReference type="NCBI Taxonomy" id="1641875"/>
    <lineage>
        <taxon>Bacteria</taxon>
        <taxon>Pseudomonadati</taxon>
        <taxon>Pseudomonadota</taxon>
        <taxon>Alphaproteobacteria</taxon>
        <taxon>Rhodobacterales</taxon>
        <taxon>Roseobacteraceae</taxon>
        <taxon>Roseovarius</taxon>
    </lineage>
</organism>
<dbReference type="PANTHER" id="PTHR11895:SF76">
    <property type="entry name" value="INDOLEACETAMIDE HYDROLASE"/>
    <property type="match status" value="1"/>
</dbReference>
<dbReference type="OrthoDB" id="9777859at2"/>
<dbReference type="RefSeq" id="WP_057793959.1">
    <property type="nucleotide sequence ID" value="NZ_LAXJ01000012.1"/>
</dbReference>
<name>A0A0T5NT81_9RHOB</name>
<dbReference type="EMBL" id="LAXJ01000012">
    <property type="protein sequence ID" value="KRS12141.1"/>
    <property type="molecule type" value="Genomic_DNA"/>
</dbReference>
<dbReference type="PANTHER" id="PTHR11895">
    <property type="entry name" value="TRANSAMIDASE"/>
    <property type="match status" value="1"/>
</dbReference>
<dbReference type="STRING" id="1641875.XM53_12920"/>
<keyword evidence="3" id="KW-1185">Reference proteome</keyword>
<dbReference type="Gene3D" id="3.90.1300.10">
    <property type="entry name" value="Amidase signature (AS) domain"/>
    <property type="match status" value="1"/>
</dbReference>
<evidence type="ECO:0000259" key="1">
    <source>
        <dbReference type="Pfam" id="PF01425"/>
    </source>
</evidence>
<dbReference type="InterPro" id="IPR023631">
    <property type="entry name" value="Amidase_dom"/>
</dbReference>
<evidence type="ECO:0000313" key="3">
    <source>
        <dbReference type="Proteomes" id="UP000051295"/>
    </source>
</evidence>
<dbReference type="InterPro" id="IPR000120">
    <property type="entry name" value="Amidase"/>
</dbReference>